<comment type="subunit">
    <text evidence="10">Monomer. Associates with 30S ribosomal subunit, binds 16S rRNA.</text>
</comment>
<evidence type="ECO:0000256" key="7">
    <source>
        <dbReference type="ARBA" id="ARBA00022833"/>
    </source>
</evidence>
<feature type="region of interest" description="Disordered" evidence="11">
    <location>
        <begin position="334"/>
        <end position="353"/>
    </location>
</feature>
<evidence type="ECO:0000256" key="2">
    <source>
        <dbReference type="ARBA" id="ARBA00022517"/>
    </source>
</evidence>
<evidence type="ECO:0000256" key="11">
    <source>
        <dbReference type="SAM" id="MobiDB-lite"/>
    </source>
</evidence>
<keyword evidence="7 10" id="KW-0862">Zinc</keyword>
<evidence type="ECO:0000256" key="8">
    <source>
        <dbReference type="ARBA" id="ARBA00022884"/>
    </source>
</evidence>
<feature type="binding site" evidence="10">
    <location>
        <position position="294"/>
    </location>
    <ligand>
        <name>Zn(2+)</name>
        <dbReference type="ChEBI" id="CHEBI:29105"/>
    </ligand>
</feature>
<name>A0ABP9UIF8_9BACT</name>
<keyword evidence="15" id="KW-1185">Reference proteome</keyword>
<dbReference type="PANTHER" id="PTHR32120:SF10">
    <property type="entry name" value="SMALL RIBOSOMAL SUBUNIT BIOGENESIS GTPASE RSGA"/>
    <property type="match status" value="1"/>
</dbReference>
<evidence type="ECO:0000259" key="12">
    <source>
        <dbReference type="PROSITE" id="PS50936"/>
    </source>
</evidence>
<evidence type="ECO:0000256" key="4">
    <source>
        <dbReference type="ARBA" id="ARBA00022730"/>
    </source>
</evidence>
<evidence type="ECO:0000256" key="9">
    <source>
        <dbReference type="ARBA" id="ARBA00023134"/>
    </source>
</evidence>
<keyword evidence="8 10" id="KW-0694">RNA-binding</keyword>
<protein>
    <recommendedName>
        <fullName evidence="10">Small ribosomal subunit biogenesis GTPase RsgA</fullName>
        <ecNumber evidence="10">3.6.1.-</ecNumber>
    </recommendedName>
</protein>
<comment type="cofactor">
    <cofactor evidence="10">
        <name>Zn(2+)</name>
        <dbReference type="ChEBI" id="CHEBI:29105"/>
    </cofactor>
    <text evidence="10">Binds 1 zinc ion per subunit.</text>
</comment>
<dbReference type="PROSITE" id="PS51721">
    <property type="entry name" value="G_CP"/>
    <property type="match status" value="1"/>
</dbReference>
<keyword evidence="6 10" id="KW-0378">Hydrolase</keyword>
<sequence length="373" mass="41512">MLLTDLGWSDDLEREFAPHAQRGWVPARLNRETPINYGAFIIDEEGDLVDLDVVLSGKVWHDAANDAELPAVGDWVALELGGENEDHVIRAGLTRRSCFSRKVPGKSTEEQVIGANVDVVCVVTDPGPDHNPRRMERYFTLISRSRAKPLVLINKADAFDAGLCESAAAELQALSPEAEIHLVSALKGSGLEILQRHLRTGVTLCIVGSSGVGKSTLVNQLLGEEWQWTGEVNEVTGKGRHTTVSRELVPLDDGGLLIDNPGMREIQMWTDEQTLRDSFSDVEELAAQCKFGDCKHGTDKGCAIRAAVEAGELAPARLESFLRLDEEIEKLQKRAKKRQMTSERRAKRAHRVKARNLNDRIELEREQRGEWRE</sequence>
<dbReference type="InterPro" id="IPR030378">
    <property type="entry name" value="G_CP_dom"/>
</dbReference>
<comment type="similarity">
    <text evidence="10">Belongs to the TRAFAC class YlqF/YawG GTPase family. RsgA subfamily.</text>
</comment>
<dbReference type="InterPro" id="IPR027417">
    <property type="entry name" value="P-loop_NTPase"/>
</dbReference>
<evidence type="ECO:0000256" key="6">
    <source>
        <dbReference type="ARBA" id="ARBA00022801"/>
    </source>
</evidence>
<keyword evidence="2 10" id="KW-0690">Ribosome biogenesis</keyword>
<dbReference type="SUPFAM" id="SSF52540">
    <property type="entry name" value="P-loop containing nucleoside triphosphate hydrolases"/>
    <property type="match status" value="1"/>
</dbReference>
<evidence type="ECO:0000313" key="14">
    <source>
        <dbReference type="EMBL" id="GAA5481433.1"/>
    </source>
</evidence>
<dbReference type="EC" id="3.6.1.-" evidence="10"/>
<dbReference type="InterPro" id="IPR010914">
    <property type="entry name" value="RsgA_GTPase_dom"/>
</dbReference>
<dbReference type="EMBL" id="BAABRI010000003">
    <property type="protein sequence ID" value="GAA5481433.1"/>
    <property type="molecule type" value="Genomic_DNA"/>
</dbReference>
<proteinExistence type="inferred from homology"/>
<dbReference type="Proteomes" id="UP001476282">
    <property type="component" value="Unassembled WGS sequence"/>
</dbReference>
<gene>
    <name evidence="10 14" type="primary">rsgA</name>
    <name evidence="14" type="ORF">Hsar01_00642</name>
</gene>
<comment type="caution">
    <text evidence="14">The sequence shown here is derived from an EMBL/GenBank/DDBJ whole genome shotgun (WGS) entry which is preliminary data.</text>
</comment>
<evidence type="ECO:0000256" key="5">
    <source>
        <dbReference type="ARBA" id="ARBA00022741"/>
    </source>
</evidence>
<reference evidence="14 15" key="1">
    <citation type="submission" date="2024-02" db="EMBL/GenBank/DDBJ databases">
        <title>Haloferula sargassicola NBRC 104335.</title>
        <authorList>
            <person name="Ichikawa N."/>
            <person name="Katano-Makiyama Y."/>
            <person name="Hidaka K."/>
        </authorList>
    </citation>
    <scope>NUCLEOTIDE SEQUENCE [LARGE SCALE GENOMIC DNA]</scope>
    <source>
        <strain evidence="14 15">NBRC 104335</strain>
    </source>
</reference>
<dbReference type="NCBIfam" id="TIGR00157">
    <property type="entry name" value="ribosome small subunit-dependent GTPase A"/>
    <property type="match status" value="1"/>
</dbReference>
<organism evidence="14 15">
    <name type="scientific">Haloferula sargassicola</name>
    <dbReference type="NCBI Taxonomy" id="490096"/>
    <lineage>
        <taxon>Bacteria</taxon>
        <taxon>Pseudomonadati</taxon>
        <taxon>Verrucomicrobiota</taxon>
        <taxon>Verrucomicrobiia</taxon>
        <taxon>Verrucomicrobiales</taxon>
        <taxon>Verrucomicrobiaceae</taxon>
        <taxon>Haloferula</taxon>
    </lineage>
</organism>
<dbReference type="PANTHER" id="PTHR32120">
    <property type="entry name" value="SMALL RIBOSOMAL SUBUNIT BIOGENESIS GTPASE RSGA"/>
    <property type="match status" value="1"/>
</dbReference>
<evidence type="ECO:0000259" key="13">
    <source>
        <dbReference type="PROSITE" id="PS51721"/>
    </source>
</evidence>
<evidence type="ECO:0000256" key="10">
    <source>
        <dbReference type="HAMAP-Rule" id="MF_01820"/>
    </source>
</evidence>
<feature type="domain" description="CP-type G" evidence="13">
    <location>
        <begin position="106"/>
        <end position="266"/>
    </location>
</feature>
<keyword evidence="4 10" id="KW-0699">rRNA-binding</keyword>
<dbReference type="HAMAP" id="MF_01820">
    <property type="entry name" value="GTPase_RsgA"/>
    <property type="match status" value="1"/>
</dbReference>
<accession>A0ABP9UIF8</accession>
<evidence type="ECO:0000256" key="1">
    <source>
        <dbReference type="ARBA" id="ARBA00022490"/>
    </source>
</evidence>
<dbReference type="Gene3D" id="1.10.40.50">
    <property type="entry name" value="Probable gtpase engc, domain 3"/>
    <property type="match status" value="1"/>
</dbReference>
<comment type="function">
    <text evidence="10">One of several proteins that assist in the late maturation steps of the functional core of the 30S ribosomal subunit. Helps release RbfA from mature subunits. May play a role in the assembly of ribosomal proteins into the subunit. Circularly permuted GTPase that catalyzes slow GTP hydrolysis, GTPase activity is stimulated by the 30S ribosomal subunit.</text>
</comment>
<evidence type="ECO:0000256" key="3">
    <source>
        <dbReference type="ARBA" id="ARBA00022723"/>
    </source>
</evidence>
<keyword evidence="5 10" id="KW-0547">Nucleotide-binding</keyword>
<feature type="binding site" evidence="10">
    <location>
        <begin position="208"/>
        <end position="216"/>
    </location>
    <ligand>
        <name>GTP</name>
        <dbReference type="ChEBI" id="CHEBI:37565"/>
    </ligand>
</feature>
<feature type="binding site" evidence="10">
    <location>
        <position position="289"/>
    </location>
    <ligand>
        <name>Zn(2+)</name>
        <dbReference type="ChEBI" id="CHEBI:29105"/>
    </ligand>
</feature>
<comment type="subcellular location">
    <subcellularLocation>
        <location evidence="10">Cytoplasm</location>
    </subcellularLocation>
</comment>
<keyword evidence="9 10" id="KW-0342">GTP-binding</keyword>
<feature type="binding site" evidence="10">
    <location>
        <position position="302"/>
    </location>
    <ligand>
        <name>Zn(2+)</name>
        <dbReference type="ChEBI" id="CHEBI:29105"/>
    </ligand>
</feature>
<feature type="binding site" evidence="10">
    <location>
        <position position="296"/>
    </location>
    <ligand>
        <name>Zn(2+)</name>
        <dbReference type="ChEBI" id="CHEBI:29105"/>
    </ligand>
</feature>
<evidence type="ECO:0000313" key="15">
    <source>
        <dbReference type="Proteomes" id="UP001476282"/>
    </source>
</evidence>
<dbReference type="CDD" id="cd01854">
    <property type="entry name" value="YjeQ_EngC"/>
    <property type="match status" value="1"/>
</dbReference>
<dbReference type="Gene3D" id="3.40.50.300">
    <property type="entry name" value="P-loop containing nucleotide triphosphate hydrolases"/>
    <property type="match status" value="1"/>
</dbReference>
<dbReference type="RefSeq" id="WP_353565585.1">
    <property type="nucleotide sequence ID" value="NZ_BAABRI010000003.1"/>
</dbReference>
<dbReference type="PROSITE" id="PS50936">
    <property type="entry name" value="ENGC_GTPASE"/>
    <property type="match status" value="1"/>
</dbReference>
<keyword evidence="1 10" id="KW-0963">Cytoplasm</keyword>
<keyword evidence="3 10" id="KW-0479">Metal-binding</keyword>
<feature type="binding site" evidence="10">
    <location>
        <begin position="154"/>
        <end position="157"/>
    </location>
    <ligand>
        <name>GTP</name>
        <dbReference type="ChEBI" id="CHEBI:37565"/>
    </ligand>
</feature>
<feature type="domain" description="EngC GTPase" evidence="12">
    <location>
        <begin position="115"/>
        <end position="264"/>
    </location>
</feature>
<dbReference type="InterPro" id="IPR004881">
    <property type="entry name" value="Ribosome_biogen_GTPase_RsgA"/>
</dbReference>
<dbReference type="Pfam" id="PF03193">
    <property type="entry name" value="RsgA_GTPase"/>
    <property type="match status" value="1"/>
</dbReference>